<comment type="caution">
    <text evidence="2">The sequence shown here is derived from an EMBL/GenBank/DDBJ whole genome shotgun (WGS) entry which is preliminary data.</text>
</comment>
<keyword evidence="1" id="KW-0472">Membrane</keyword>
<reference evidence="2 3" key="1">
    <citation type="submission" date="2018-09" db="EMBL/GenBank/DDBJ databases">
        <title>Characterization of the phylogenetic diversity of five novel species belonging to the genus Bifidobacterium.</title>
        <authorList>
            <person name="Lugli G.A."/>
            <person name="Duranti S."/>
            <person name="Milani C."/>
        </authorList>
    </citation>
    <scope>NUCLEOTIDE SEQUENCE [LARGE SCALE GENOMIC DNA]</scope>
    <source>
        <strain evidence="2 3">2034B</strain>
    </source>
</reference>
<evidence type="ECO:0000256" key="1">
    <source>
        <dbReference type="SAM" id="Phobius"/>
    </source>
</evidence>
<organism evidence="2 3">
    <name type="scientific">Bifidobacterium goeldii</name>
    <dbReference type="NCBI Taxonomy" id="2306975"/>
    <lineage>
        <taxon>Bacteria</taxon>
        <taxon>Bacillati</taxon>
        <taxon>Actinomycetota</taxon>
        <taxon>Actinomycetes</taxon>
        <taxon>Bifidobacteriales</taxon>
        <taxon>Bifidobacteriaceae</taxon>
        <taxon>Bifidobacterium</taxon>
    </lineage>
</organism>
<keyword evidence="3" id="KW-1185">Reference proteome</keyword>
<evidence type="ECO:0000313" key="3">
    <source>
        <dbReference type="Proteomes" id="UP000287533"/>
    </source>
</evidence>
<feature type="transmembrane region" description="Helical" evidence="1">
    <location>
        <begin position="133"/>
        <end position="152"/>
    </location>
</feature>
<keyword evidence="1" id="KW-0812">Transmembrane</keyword>
<evidence type="ECO:0000313" key="2">
    <source>
        <dbReference type="EMBL" id="RSX53870.1"/>
    </source>
</evidence>
<accession>A0A430FM63</accession>
<gene>
    <name evidence="2" type="ORF">D2E25_0176</name>
</gene>
<feature type="transmembrane region" description="Helical" evidence="1">
    <location>
        <begin position="25"/>
        <end position="44"/>
    </location>
</feature>
<dbReference type="Gene3D" id="1.20.120.1220">
    <property type="match status" value="1"/>
</dbReference>
<dbReference type="Proteomes" id="UP000287533">
    <property type="component" value="Unassembled WGS sequence"/>
</dbReference>
<keyword evidence="1" id="KW-1133">Transmembrane helix</keyword>
<name>A0A430FM63_9BIFI</name>
<feature type="transmembrane region" description="Helical" evidence="1">
    <location>
        <begin position="100"/>
        <end position="121"/>
    </location>
</feature>
<dbReference type="AlphaFoldDB" id="A0A430FM63"/>
<feature type="transmembrane region" description="Helical" evidence="1">
    <location>
        <begin position="50"/>
        <end position="69"/>
    </location>
</feature>
<proteinExistence type="predicted"/>
<dbReference type="EMBL" id="QXGL01000001">
    <property type="protein sequence ID" value="RSX53870.1"/>
    <property type="molecule type" value="Genomic_DNA"/>
</dbReference>
<feature type="transmembrane region" description="Helical" evidence="1">
    <location>
        <begin position="76"/>
        <end position="94"/>
    </location>
</feature>
<protein>
    <submittedName>
        <fullName evidence="2">Peptidase A24</fullName>
    </submittedName>
</protein>
<sequence>MLLPGLICGLALCVEDMRARRIPRLWVALGFVAQIATIAAYAIAVNDMFIIVQALLFAILSTLIQLGLAMIKPGSLGFGDVTCMIVIGLAPGMFGLTAVVMWWLSMGALGILWLAIWPHVSKHVHSTRLRKKTPFAPVIVLAAIVAVSIASLL</sequence>